<organism evidence="2 3">
    <name type="scientific">Exophiala xenobiotica</name>
    <dbReference type="NCBI Taxonomy" id="348802"/>
    <lineage>
        <taxon>Eukaryota</taxon>
        <taxon>Fungi</taxon>
        <taxon>Dikarya</taxon>
        <taxon>Ascomycota</taxon>
        <taxon>Pezizomycotina</taxon>
        <taxon>Eurotiomycetes</taxon>
        <taxon>Chaetothyriomycetidae</taxon>
        <taxon>Chaetothyriales</taxon>
        <taxon>Herpotrichiellaceae</taxon>
        <taxon>Exophiala</taxon>
    </lineage>
</organism>
<dbReference type="AlphaFoldDB" id="A0A0D2EMZ0"/>
<feature type="region of interest" description="Disordered" evidence="1">
    <location>
        <begin position="67"/>
        <end position="177"/>
    </location>
</feature>
<dbReference type="HOGENOM" id="CLU_1094298_0_0_1"/>
<reference evidence="2 3" key="1">
    <citation type="submission" date="2015-01" db="EMBL/GenBank/DDBJ databases">
        <title>The Genome Sequence of Exophiala xenobiotica CBS118157.</title>
        <authorList>
            <consortium name="The Broad Institute Genomics Platform"/>
            <person name="Cuomo C."/>
            <person name="de Hoog S."/>
            <person name="Gorbushina A."/>
            <person name="Stielow B."/>
            <person name="Teixiera M."/>
            <person name="Abouelleil A."/>
            <person name="Chapman S.B."/>
            <person name="Priest M."/>
            <person name="Young S.K."/>
            <person name="Wortman J."/>
            <person name="Nusbaum C."/>
            <person name="Birren B."/>
        </authorList>
    </citation>
    <scope>NUCLEOTIDE SEQUENCE [LARGE SCALE GENOMIC DNA]</scope>
    <source>
        <strain evidence="2 3">CBS 118157</strain>
    </source>
</reference>
<gene>
    <name evidence="2" type="ORF">PV05_04752</name>
</gene>
<dbReference type="OrthoDB" id="4120813at2759"/>
<proteinExistence type="predicted"/>
<sequence>MCRATLQVYRCGCHGNMMRQSCALPSRYCNEGLRNYERVEMHMDCPKHARLKGRSSSRQYENTHPALRYTSSSHHDSPKYQTSASIRNPARDLYDMPATSYNRRDSDGSPRFYSSLRNVRDNPHIPVLSPSWNSGIRKNGTRDSQRTGRSRDAPRSGRNYSQPTSSSYNYSESQRETVLQRQANVRRAREVRERCEGWLQSGRYTRDEIQHHPLFQELSERDQWSLLYDYEQSSRDRERGSHVRSEKRSRCIVM</sequence>
<feature type="compositionally biased region" description="Polar residues" evidence="1">
    <location>
        <begin position="158"/>
        <end position="177"/>
    </location>
</feature>
<evidence type="ECO:0000313" key="3">
    <source>
        <dbReference type="Proteomes" id="UP000054342"/>
    </source>
</evidence>
<dbReference type="EMBL" id="KN847319">
    <property type="protein sequence ID" value="KIW56060.1"/>
    <property type="molecule type" value="Genomic_DNA"/>
</dbReference>
<dbReference type="GeneID" id="25326660"/>
<feature type="compositionally biased region" description="Basic and acidic residues" evidence="1">
    <location>
        <begin position="140"/>
        <end position="155"/>
    </location>
</feature>
<protein>
    <submittedName>
        <fullName evidence="2">Uncharacterized protein</fullName>
    </submittedName>
</protein>
<accession>A0A0D2EMZ0</accession>
<keyword evidence="3" id="KW-1185">Reference proteome</keyword>
<dbReference type="RefSeq" id="XP_013316644.1">
    <property type="nucleotide sequence ID" value="XM_013461190.1"/>
</dbReference>
<dbReference type="Proteomes" id="UP000054342">
    <property type="component" value="Unassembled WGS sequence"/>
</dbReference>
<evidence type="ECO:0000313" key="2">
    <source>
        <dbReference type="EMBL" id="KIW56060.1"/>
    </source>
</evidence>
<name>A0A0D2EMZ0_9EURO</name>
<evidence type="ECO:0000256" key="1">
    <source>
        <dbReference type="SAM" id="MobiDB-lite"/>
    </source>
</evidence>